<keyword evidence="3" id="KW-0804">Transcription</keyword>
<evidence type="ECO:0000256" key="1">
    <source>
        <dbReference type="ARBA" id="ARBA00023015"/>
    </source>
</evidence>
<feature type="domain" description="HTH araC/xylS-type" evidence="5">
    <location>
        <begin position="228"/>
        <end position="326"/>
    </location>
</feature>
<sequence>MECHLDLEDYSGSGTPASRGVRSMKHVGISLYDGFALPDAAQIMEVFQSANALLKDARTVEANYDVRLLSAAGGRIASSSSVFVWTESVEAYRGDDCFHALFIVGGAGLRNALSNERLIRWLRRACSNSGLIFPVGEGRLLVEATGFVPASVDHGYSNLIRGETLGHLVAGHRSNGVSPLRGALSVVEEDFGVDLARQIADRMAPPTETRFTAIVRRNASIHISEPIQASARWLEANGDRSIAINDAARVAAMSERNFLRRFKAEMGVTPSDYLLYVRLDMCCRLLADTDLPVDKIARRCGSGSGGQLSKLFRKHLDVTPTEYRASKRPSCESPRSHKECAFE</sequence>
<protein>
    <submittedName>
        <fullName evidence="6">AraC family transcriptional regulator</fullName>
    </submittedName>
</protein>
<dbReference type="SMART" id="SM00342">
    <property type="entry name" value="HTH_ARAC"/>
    <property type="match status" value="1"/>
</dbReference>
<name>A0A069PQ32_9BURK</name>
<evidence type="ECO:0000313" key="7">
    <source>
        <dbReference type="Proteomes" id="UP000027466"/>
    </source>
</evidence>
<evidence type="ECO:0000256" key="4">
    <source>
        <dbReference type="SAM" id="MobiDB-lite"/>
    </source>
</evidence>
<dbReference type="GO" id="GO:0003700">
    <property type="term" value="F:DNA-binding transcription factor activity"/>
    <property type="evidence" value="ECO:0007669"/>
    <property type="project" value="InterPro"/>
</dbReference>
<dbReference type="PANTHER" id="PTHR43280:SF2">
    <property type="entry name" value="HTH-TYPE TRANSCRIPTIONAL REGULATOR EXSA"/>
    <property type="match status" value="1"/>
</dbReference>
<keyword evidence="1" id="KW-0805">Transcription regulation</keyword>
<dbReference type="PANTHER" id="PTHR43280">
    <property type="entry name" value="ARAC-FAMILY TRANSCRIPTIONAL REGULATOR"/>
    <property type="match status" value="1"/>
</dbReference>
<evidence type="ECO:0000256" key="3">
    <source>
        <dbReference type="ARBA" id="ARBA00023163"/>
    </source>
</evidence>
<evidence type="ECO:0000259" key="5">
    <source>
        <dbReference type="PROSITE" id="PS01124"/>
    </source>
</evidence>
<dbReference type="Proteomes" id="UP000027466">
    <property type="component" value="Unassembled WGS sequence"/>
</dbReference>
<keyword evidence="2" id="KW-0238">DNA-binding</keyword>
<dbReference type="InterPro" id="IPR009057">
    <property type="entry name" value="Homeodomain-like_sf"/>
</dbReference>
<gene>
    <name evidence="6" type="ORF">BG61_08175</name>
</gene>
<dbReference type="AlphaFoldDB" id="A0A069PQ32"/>
<dbReference type="PROSITE" id="PS01124">
    <property type="entry name" value="HTH_ARAC_FAMILY_2"/>
    <property type="match status" value="1"/>
</dbReference>
<dbReference type="SUPFAM" id="SSF52317">
    <property type="entry name" value="Class I glutamine amidotransferase-like"/>
    <property type="match status" value="1"/>
</dbReference>
<dbReference type="Gene3D" id="1.10.10.60">
    <property type="entry name" value="Homeodomain-like"/>
    <property type="match status" value="2"/>
</dbReference>
<comment type="caution">
    <text evidence="6">The sequence shown here is derived from an EMBL/GenBank/DDBJ whole genome shotgun (WGS) entry which is preliminary data.</text>
</comment>
<feature type="region of interest" description="Disordered" evidence="4">
    <location>
        <begin position="324"/>
        <end position="343"/>
    </location>
</feature>
<feature type="compositionally biased region" description="Basic and acidic residues" evidence="4">
    <location>
        <begin position="334"/>
        <end position="343"/>
    </location>
</feature>
<dbReference type="Gene3D" id="3.40.50.880">
    <property type="match status" value="1"/>
</dbReference>
<keyword evidence="7" id="KW-1185">Reference proteome</keyword>
<dbReference type="InterPro" id="IPR018060">
    <property type="entry name" value="HTH_AraC"/>
</dbReference>
<dbReference type="Pfam" id="PF12833">
    <property type="entry name" value="HTH_18"/>
    <property type="match status" value="1"/>
</dbReference>
<dbReference type="STRING" id="60547.GCA_000751215_00691"/>
<dbReference type="RefSeq" id="WP_035941675.1">
    <property type="nucleotide sequence ID" value="NZ_CADFFX010000021.1"/>
</dbReference>
<evidence type="ECO:0000313" key="6">
    <source>
        <dbReference type="EMBL" id="KDR42547.1"/>
    </source>
</evidence>
<dbReference type="GO" id="GO:0043565">
    <property type="term" value="F:sequence-specific DNA binding"/>
    <property type="evidence" value="ECO:0007669"/>
    <property type="project" value="InterPro"/>
</dbReference>
<organism evidence="6 7">
    <name type="scientific">Caballeronia glathei</name>
    <dbReference type="NCBI Taxonomy" id="60547"/>
    <lineage>
        <taxon>Bacteria</taxon>
        <taxon>Pseudomonadati</taxon>
        <taxon>Pseudomonadota</taxon>
        <taxon>Betaproteobacteria</taxon>
        <taxon>Burkholderiales</taxon>
        <taxon>Burkholderiaceae</taxon>
        <taxon>Caballeronia</taxon>
    </lineage>
</organism>
<proteinExistence type="predicted"/>
<accession>A0A069PQ32</accession>
<evidence type="ECO:0000256" key="2">
    <source>
        <dbReference type="ARBA" id="ARBA00023125"/>
    </source>
</evidence>
<dbReference type="SUPFAM" id="SSF46689">
    <property type="entry name" value="Homeodomain-like"/>
    <property type="match status" value="2"/>
</dbReference>
<reference evidence="6 7" key="1">
    <citation type="submission" date="2014-03" db="EMBL/GenBank/DDBJ databases">
        <title>Draft Genome Sequences of Four Burkholderia Strains.</title>
        <authorList>
            <person name="Liu X.Y."/>
            <person name="Li C.X."/>
            <person name="Xu J.H."/>
        </authorList>
    </citation>
    <scope>NUCLEOTIDE SEQUENCE [LARGE SCALE GENOMIC DNA]</scope>
    <source>
        <strain evidence="6 7">DSM 50014</strain>
    </source>
</reference>
<dbReference type="EMBL" id="JFHC01000015">
    <property type="protein sequence ID" value="KDR42547.1"/>
    <property type="molecule type" value="Genomic_DNA"/>
</dbReference>
<dbReference type="InterPro" id="IPR029062">
    <property type="entry name" value="Class_I_gatase-like"/>
</dbReference>